<proteinExistence type="predicted"/>
<feature type="region of interest" description="Disordered" evidence="4">
    <location>
        <begin position="1"/>
        <end position="28"/>
    </location>
</feature>
<dbReference type="SUPFAM" id="SSF50978">
    <property type="entry name" value="WD40 repeat-like"/>
    <property type="match status" value="1"/>
</dbReference>
<dbReference type="GO" id="GO:0043161">
    <property type="term" value="P:proteasome-mediated ubiquitin-dependent protein catabolic process"/>
    <property type="evidence" value="ECO:0007669"/>
    <property type="project" value="TreeGrafter"/>
</dbReference>
<dbReference type="PANTHER" id="PTHR19847">
    <property type="entry name" value="DDB1- AND CUL4-ASSOCIATED FACTOR 11"/>
    <property type="match status" value="1"/>
</dbReference>
<evidence type="ECO:0000256" key="3">
    <source>
        <dbReference type="PROSITE-ProRule" id="PRU00221"/>
    </source>
</evidence>
<dbReference type="PROSITE" id="PS50294">
    <property type="entry name" value="WD_REPEATS_REGION"/>
    <property type="match status" value="3"/>
</dbReference>
<sequence length="521" mass="59264">MPFKRKITEKTKSHSDDDDTDFSSDDECPQIDAAEQARMFERERLIAFSGRCTIGDHQSLNQLRDDISLSCECAPSTSITNYCMSLEIGAKNSRRDQTTLKNSFAPNRRKNVIKLPTKSFCCQYAKNGQILIVASQDERIRFFKRNFGGARNGSKLAHSMKYEQYNELRADTCVWSILDVAVSEDAKILCYSTWRQAIYLANLEERINEGGGTMWNHIDLEVGNANNMAVFTIRLSKDSRQIICGDSGQNIHVFDTERKCRLRTIGKAHDDDVNAICFADDSSNMIYSGGDDGLIKVWDRRAWCDRELEPIGTFAGHRDGITYIDSRGDDRYLLSNSKDQTIKLWDLRKFATPQAIQETRLAVKSHKWDYRWQPAPPGLCQPIPGDTSIMTLRGHNVLHTLVRAKFSPESTGKRYIYTGCARGEVVVYDILTGVVSNRLKGHIGVVRDIDWHPEHMEMVSASWDGVTSVWYWDERANHVTAPFDGAQFGDEDSCDESFTPFLHQNLDKNGGAKRLRKHRVM</sequence>
<feature type="compositionally biased region" description="Basic and acidic residues" evidence="4">
    <location>
        <begin position="1"/>
        <end position="15"/>
    </location>
</feature>
<gene>
    <name evidence="5" type="ORF">CAMP_LOCUS1996</name>
</gene>
<evidence type="ECO:0000256" key="2">
    <source>
        <dbReference type="ARBA" id="ARBA00022737"/>
    </source>
</evidence>
<name>A0A9P1MXA8_9PELO</name>
<evidence type="ECO:0000313" key="6">
    <source>
        <dbReference type="Proteomes" id="UP001152747"/>
    </source>
</evidence>
<dbReference type="InterPro" id="IPR001680">
    <property type="entry name" value="WD40_rpt"/>
</dbReference>
<dbReference type="InterPro" id="IPR020472">
    <property type="entry name" value="WD40_PAC1"/>
</dbReference>
<dbReference type="OrthoDB" id="63070at2759"/>
<dbReference type="InterPro" id="IPR051859">
    <property type="entry name" value="DCAF"/>
</dbReference>
<keyword evidence="2" id="KW-0677">Repeat</keyword>
<evidence type="ECO:0000256" key="1">
    <source>
        <dbReference type="ARBA" id="ARBA00022574"/>
    </source>
</evidence>
<feature type="repeat" description="WD" evidence="3">
    <location>
        <begin position="314"/>
        <end position="348"/>
    </location>
</feature>
<evidence type="ECO:0000256" key="4">
    <source>
        <dbReference type="SAM" id="MobiDB-lite"/>
    </source>
</evidence>
<dbReference type="PRINTS" id="PR00320">
    <property type="entry name" value="GPROTEINBRPT"/>
</dbReference>
<protein>
    <submittedName>
        <fullName evidence="5">Uncharacterized protein</fullName>
    </submittedName>
</protein>
<organism evidence="5 6">
    <name type="scientific">Caenorhabditis angaria</name>
    <dbReference type="NCBI Taxonomy" id="860376"/>
    <lineage>
        <taxon>Eukaryota</taxon>
        <taxon>Metazoa</taxon>
        <taxon>Ecdysozoa</taxon>
        <taxon>Nematoda</taxon>
        <taxon>Chromadorea</taxon>
        <taxon>Rhabditida</taxon>
        <taxon>Rhabditina</taxon>
        <taxon>Rhabditomorpha</taxon>
        <taxon>Rhabditoidea</taxon>
        <taxon>Rhabditidae</taxon>
        <taxon>Peloderinae</taxon>
        <taxon>Caenorhabditis</taxon>
    </lineage>
</organism>
<dbReference type="PANTHER" id="PTHR19847:SF7">
    <property type="entry name" value="DDB1- AND CUL4-ASSOCIATED FACTOR 11"/>
    <property type="match status" value="1"/>
</dbReference>
<dbReference type="Proteomes" id="UP001152747">
    <property type="component" value="Unassembled WGS sequence"/>
</dbReference>
<dbReference type="SMART" id="SM00320">
    <property type="entry name" value="WD40"/>
    <property type="match status" value="6"/>
</dbReference>
<feature type="compositionally biased region" description="Acidic residues" evidence="4">
    <location>
        <begin position="16"/>
        <end position="28"/>
    </location>
</feature>
<keyword evidence="1 3" id="KW-0853">WD repeat</keyword>
<dbReference type="InterPro" id="IPR036322">
    <property type="entry name" value="WD40_repeat_dom_sf"/>
</dbReference>
<keyword evidence="6" id="KW-1185">Reference proteome</keyword>
<feature type="repeat" description="WD" evidence="3">
    <location>
        <begin position="439"/>
        <end position="470"/>
    </location>
</feature>
<dbReference type="PROSITE" id="PS50082">
    <property type="entry name" value="WD_REPEATS_2"/>
    <property type="match status" value="3"/>
</dbReference>
<accession>A0A9P1MXA8</accession>
<dbReference type="InterPro" id="IPR015943">
    <property type="entry name" value="WD40/YVTN_repeat-like_dom_sf"/>
</dbReference>
<dbReference type="GO" id="GO:0080008">
    <property type="term" value="C:Cul4-RING E3 ubiquitin ligase complex"/>
    <property type="evidence" value="ECO:0007669"/>
    <property type="project" value="TreeGrafter"/>
</dbReference>
<dbReference type="Pfam" id="PF00400">
    <property type="entry name" value="WD40"/>
    <property type="match status" value="3"/>
</dbReference>
<feature type="repeat" description="WD" evidence="3">
    <location>
        <begin position="266"/>
        <end position="299"/>
    </location>
</feature>
<reference evidence="5" key="1">
    <citation type="submission" date="2022-11" db="EMBL/GenBank/DDBJ databases">
        <authorList>
            <person name="Kikuchi T."/>
        </authorList>
    </citation>
    <scope>NUCLEOTIDE SEQUENCE</scope>
    <source>
        <strain evidence="5">PS1010</strain>
    </source>
</reference>
<comment type="caution">
    <text evidence="5">The sequence shown here is derived from an EMBL/GenBank/DDBJ whole genome shotgun (WGS) entry which is preliminary data.</text>
</comment>
<dbReference type="Gene3D" id="2.130.10.10">
    <property type="entry name" value="YVTN repeat-like/Quinoprotein amine dehydrogenase"/>
    <property type="match status" value="2"/>
</dbReference>
<dbReference type="AlphaFoldDB" id="A0A9P1MXA8"/>
<evidence type="ECO:0000313" key="5">
    <source>
        <dbReference type="EMBL" id="CAI5439359.1"/>
    </source>
</evidence>
<dbReference type="EMBL" id="CANHGI010000001">
    <property type="protein sequence ID" value="CAI5439359.1"/>
    <property type="molecule type" value="Genomic_DNA"/>
</dbReference>